<gene>
    <name evidence="1" type="ORF">Taro_021927</name>
</gene>
<comment type="caution">
    <text evidence="1">The sequence shown here is derived from an EMBL/GenBank/DDBJ whole genome shotgun (WGS) entry which is preliminary data.</text>
</comment>
<evidence type="ECO:0000313" key="1">
    <source>
        <dbReference type="EMBL" id="MQL89354.1"/>
    </source>
</evidence>
<evidence type="ECO:0000313" key="2">
    <source>
        <dbReference type="Proteomes" id="UP000652761"/>
    </source>
</evidence>
<proteinExistence type="predicted"/>
<reference evidence="1" key="1">
    <citation type="submission" date="2017-07" db="EMBL/GenBank/DDBJ databases">
        <title>Taro Niue Genome Assembly and Annotation.</title>
        <authorList>
            <person name="Atibalentja N."/>
            <person name="Keating K."/>
            <person name="Fields C.J."/>
        </authorList>
    </citation>
    <scope>NUCLEOTIDE SEQUENCE</scope>
    <source>
        <strain evidence="1">Niue_2</strain>
        <tissue evidence="1">Leaf</tissue>
    </source>
</reference>
<name>A0A843V6V1_COLES</name>
<accession>A0A843V6V1</accession>
<sequence length="186" mass="20544">MLPPLEGLRLHVHRVLHAGRPADVGVEKATAFSVSFMSQWQGTLRSQPRNALNLGRQDRAEKALFGQGEEVSHGFRAIRVFEVVSGVVSSWGHGTERGKCRVVVVLHVLHEVIDLVEVEWQLDLSSMAARLRGVLVLLVRVKESRRIHVPPLVPVSTIVESGPRHKQSNVLTCWALVVCPGLLCHG</sequence>
<dbReference type="Proteomes" id="UP000652761">
    <property type="component" value="Unassembled WGS sequence"/>
</dbReference>
<dbReference type="EMBL" id="NMUH01001141">
    <property type="protein sequence ID" value="MQL89354.1"/>
    <property type="molecule type" value="Genomic_DNA"/>
</dbReference>
<keyword evidence="2" id="KW-1185">Reference proteome</keyword>
<organism evidence="1 2">
    <name type="scientific">Colocasia esculenta</name>
    <name type="common">Wild taro</name>
    <name type="synonym">Arum esculentum</name>
    <dbReference type="NCBI Taxonomy" id="4460"/>
    <lineage>
        <taxon>Eukaryota</taxon>
        <taxon>Viridiplantae</taxon>
        <taxon>Streptophyta</taxon>
        <taxon>Embryophyta</taxon>
        <taxon>Tracheophyta</taxon>
        <taxon>Spermatophyta</taxon>
        <taxon>Magnoliopsida</taxon>
        <taxon>Liliopsida</taxon>
        <taxon>Araceae</taxon>
        <taxon>Aroideae</taxon>
        <taxon>Colocasieae</taxon>
        <taxon>Colocasia</taxon>
    </lineage>
</organism>
<protein>
    <submittedName>
        <fullName evidence="1">Uncharacterized protein</fullName>
    </submittedName>
</protein>
<dbReference type="AlphaFoldDB" id="A0A843V6V1"/>